<comment type="caution">
    <text evidence="9">The sequence shown here is derived from an EMBL/GenBank/DDBJ whole genome shotgun (WGS) entry which is preliminary data.</text>
</comment>
<dbReference type="PANTHER" id="PTHR11845">
    <property type="entry name" value="5'-DEOXYNUCLEOTIDASE HDDC2"/>
    <property type="match status" value="1"/>
</dbReference>
<dbReference type="STRING" id="1801752.A3J61_00875"/>
<dbReference type="InterPro" id="IPR039356">
    <property type="entry name" value="YfbR/HDDC2"/>
</dbReference>
<evidence type="ECO:0000256" key="2">
    <source>
        <dbReference type="ARBA" id="ARBA00001936"/>
    </source>
</evidence>
<evidence type="ECO:0000256" key="5">
    <source>
        <dbReference type="ARBA" id="ARBA00012964"/>
    </source>
</evidence>
<evidence type="ECO:0000256" key="3">
    <source>
        <dbReference type="ARBA" id="ARBA00001941"/>
    </source>
</evidence>
<dbReference type="GO" id="GO:0005737">
    <property type="term" value="C:cytoplasm"/>
    <property type="evidence" value="ECO:0007669"/>
    <property type="project" value="TreeGrafter"/>
</dbReference>
<dbReference type="Pfam" id="PF13023">
    <property type="entry name" value="HD_3"/>
    <property type="match status" value="1"/>
</dbReference>
<evidence type="ECO:0000313" key="10">
    <source>
        <dbReference type="Proteomes" id="UP000179686"/>
    </source>
</evidence>
<name>A0A1F6VRV6_9BACT</name>
<dbReference type="InterPro" id="IPR006674">
    <property type="entry name" value="HD_domain"/>
</dbReference>
<comment type="subunit">
    <text evidence="4">Homodimer.</text>
</comment>
<evidence type="ECO:0000256" key="7">
    <source>
        <dbReference type="ARBA" id="ARBA00022801"/>
    </source>
</evidence>
<comment type="cofactor">
    <cofactor evidence="3">
        <name>Co(2+)</name>
        <dbReference type="ChEBI" id="CHEBI:48828"/>
    </cofactor>
</comment>
<evidence type="ECO:0000256" key="4">
    <source>
        <dbReference type="ARBA" id="ARBA00011738"/>
    </source>
</evidence>
<dbReference type="Proteomes" id="UP000179686">
    <property type="component" value="Unassembled WGS sequence"/>
</dbReference>
<dbReference type="PANTHER" id="PTHR11845:SF13">
    <property type="entry name" value="5'-DEOXYNUCLEOTIDASE HDDC2"/>
    <property type="match status" value="1"/>
</dbReference>
<sequence length="211" mass="24599">MKDEEKLANFLFEIGSLRKINRSHRQTLLTNDDSDNIASHSYRVAVISIFLAQMEQVDVGRVVLMALSHDWPETRSGDHNWVHKRHVAINTLEIIQAQAQTYSFPSLTTTIEEYEKRQSRESMVAKDADTLDQLLLLKEYEWQGNKEATLWLTGKSKKRPYAWLERLHLESSKQLGRSIYDTNPSDWWKNIYTTTNLSFDKPIDTDEQSPI</sequence>
<dbReference type="EC" id="3.1.3.89" evidence="5"/>
<accession>A0A1F6VRV6</accession>
<reference evidence="9 10" key="1">
    <citation type="journal article" date="2016" name="Nat. Commun.">
        <title>Thousands of microbial genomes shed light on interconnected biogeochemical processes in an aquifer system.</title>
        <authorList>
            <person name="Anantharaman K."/>
            <person name="Brown C.T."/>
            <person name="Hug L.A."/>
            <person name="Sharon I."/>
            <person name="Castelle C.J."/>
            <person name="Probst A.J."/>
            <person name="Thomas B.C."/>
            <person name="Singh A."/>
            <person name="Wilkins M.J."/>
            <person name="Karaoz U."/>
            <person name="Brodie E.L."/>
            <person name="Williams K.H."/>
            <person name="Hubbard S.S."/>
            <person name="Banfield J.F."/>
        </authorList>
    </citation>
    <scope>NUCLEOTIDE SEQUENCE [LARGE SCALE GENOMIC DNA]</scope>
</reference>
<keyword evidence="7" id="KW-0378">Hydrolase</keyword>
<dbReference type="Gene3D" id="1.10.3210.10">
    <property type="entry name" value="Hypothetical protein af1432"/>
    <property type="match status" value="1"/>
</dbReference>
<organism evidence="9 10">
    <name type="scientific">Candidatus Nomurabacteria bacterium RIFCSPHIGHO2_02_FULL_38_15</name>
    <dbReference type="NCBI Taxonomy" id="1801752"/>
    <lineage>
        <taxon>Bacteria</taxon>
        <taxon>Candidatus Nomuraibacteriota</taxon>
    </lineage>
</organism>
<keyword evidence="6" id="KW-0479">Metal-binding</keyword>
<dbReference type="SMART" id="SM00471">
    <property type="entry name" value="HDc"/>
    <property type="match status" value="1"/>
</dbReference>
<dbReference type="GO" id="GO:0002953">
    <property type="term" value="F:5'-deoxynucleotidase activity"/>
    <property type="evidence" value="ECO:0007669"/>
    <property type="project" value="UniProtKB-EC"/>
</dbReference>
<dbReference type="GO" id="GO:0046872">
    <property type="term" value="F:metal ion binding"/>
    <property type="evidence" value="ECO:0007669"/>
    <property type="project" value="UniProtKB-KW"/>
</dbReference>
<evidence type="ECO:0000256" key="1">
    <source>
        <dbReference type="ARBA" id="ARBA00001638"/>
    </source>
</evidence>
<evidence type="ECO:0000259" key="8">
    <source>
        <dbReference type="SMART" id="SM00471"/>
    </source>
</evidence>
<protein>
    <recommendedName>
        <fullName evidence="5">5'-deoxynucleotidase</fullName>
        <ecNumber evidence="5">3.1.3.89</ecNumber>
    </recommendedName>
</protein>
<dbReference type="AlphaFoldDB" id="A0A1F6VRV6"/>
<dbReference type="SUPFAM" id="SSF109604">
    <property type="entry name" value="HD-domain/PDEase-like"/>
    <property type="match status" value="1"/>
</dbReference>
<comment type="cofactor">
    <cofactor evidence="2">
        <name>Mn(2+)</name>
        <dbReference type="ChEBI" id="CHEBI:29035"/>
    </cofactor>
</comment>
<evidence type="ECO:0000313" key="9">
    <source>
        <dbReference type="EMBL" id="OGI72378.1"/>
    </source>
</evidence>
<proteinExistence type="predicted"/>
<dbReference type="InterPro" id="IPR003607">
    <property type="entry name" value="HD/PDEase_dom"/>
</dbReference>
<gene>
    <name evidence="9" type="ORF">A3J61_00875</name>
</gene>
<feature type="domain" description="HD/PDEase" evidence="8">
    <location>
        <begin position="33"/>
        <end position="143"/>
    </location>
</feature>
<comment type="catalytic activity">
    <reaction evidence="1">
        <text>a 2'-deoxyribonucleoside 5'-phosphate + H2O = a 2'-deoxyribonucleoside + phosphate</text>
        <dbReference type="Rhea" id="RHEA:36167"/>
        <dbReference type="ChEBI" id="CHEBI:15377"/>
        <dbReference type="ChEBI" id="CHEBI:18274"/>
        <dbReference type="ChEBI" id="CHEBI:43474"/>
        <dbReference type="ChEBI" id="CHEBI:65317"/>
        <dbReference type="EC" id="3.1.3.89"/>
    </reaction>
</comment>
<evidence type="ECO:0000256" key="6">
    <source>
        <dbReference type="ARBA" id="ARBA00022723"/>
    </source>
</evidence>
<dbReference type="EMBL" id="MFUC01000007">
    <property type="protein sequence ID" value="OGI72378.1"/>
    <property type="molecule type" value="Genomic_DNA"/>
</dbReference>